<dbReference type="PANTHER" id="PTHR32494:SF5">
    <property type="entry name" value="ALLANTOATE AMIDOHYDROLASE"/>
    <property type="match status" value="1"/>
</dbReference>
<evidence type="ECO:0000256" key="3">
    <source>
        <dbReference type="PIRSR" id="PIRSR001235-1"/>
    </source>
</evidence>
<dbReference type="EMBL" id="AZDT01000067">
    <property type="protein sequence ID" value="KRK72770.1"/>
    <property type="molecule type" value="Genomic_DNA"/>
</dbReference>
<comment type="cofactor">
    <cofactor evidence="3">
        <name>Zn(2+)</name>
        <dbReference type="ChEBI" id="CHEBI:29105"/>
    </cofactor>
    <text evidence="3">Binds 2 Zn(2+) ions per subunit.</text>
</comment>
<organism evidence="6 7">
    <name type="scientific">Levilactobacillus namurensis DSM 19117</name>
    <dbReference type="NCBI Taxonomy" id="1423773"/>
    <lineage>
        <taxon>Bacteria</taxon>
        <taxon>Bacillati</taxon>
        <taxon>Bacillota</taxon>
        <taxon>Bacilli</taxon>
        <taxon>Lactobacillales</taxon>
        <taxon>Lactobacillaceae</taxon>
        <taxon>Levilactobacillus</taxon>
    </lineage>
</organism>
<dbReference type="Proteomes" id="UP000051162">
    <property type="component" value="Unassembled WGS sequence"/>
</dbReference>
<dbReference type="InterPro" id="IPR002933">
    <property type="entry name" value="Peptidase_M20"/>
</dbReference>
<feature type="domain" description="Peptidase M20 dimerisation" evidence="5">
    <location>
        <begin position="208"/>
        <end position="305"/>
    </location>
</feature>
<feature type="binding site" evidence="3">
    <location>
        <position position="91"/>
    </location>
    <ligand>
        <name>Zn(2+)</name>
        <dbReference type="ChEBI" id="CHEBI:29105"/>
        <label>1</label>
    </ligand>
</feature>
<dbReference type="PIRSF" id="PIRSF001235">
    <property type="entry name" value="Amidase_carbamoylase"/>
    <property type="match status" value="1"/>
</dbReference>
<dbReference type="Gene3D" id="3.40.630.10">
    <property type="entry name" value="Zn peptidases"/>
    <property type="match status" value="1"/>
</dbReference>
<dbReference type="STRING" id="1423773.FD30_GL001099"/>
<feature type="binding site" evidence="3">
    <location>
        <position position="91"/>
    </location>
    <ligand>
        <name>Zn(2+)</name>
        <dbReference type="ChEBI" id="CHEBI:29105"/>
        <label>2</label>
    </ligand>
</feature>
<dbReference type="InterPro" id="IPR010158">
    <property type="entry name" value="Amidase_Cbmase"/>
</dbReference>
<keyword evidence="3" id="KW-0862">Zinc</keyword>
<dbReference type="InterPro" id="IPR036264">
    <property type="entry name" value="Bact_exopeptidase_dim_dom"/>
</dbReference>
<dbReference type="AlphaFoldDB" id="A0A0R1JYC7"/>
<protein>
    <submittedName>
        <fullName evidence="6">Amidase, hydantoinase carbamoylase family</fullName>
    </submittedName>
</protein>
<dbReference type="RefSeq" id="WP_082604915.1">
    <property type="nucleotide sequence ID" value="NZ_AZDT01000067.1"/>
</dbReference>
<evidence type="ECO:0000313" key="6">
    <source>
        <dbReference type="EMBL" id="KRK72770.1"/>
    </source>
</evidence>
<evidence type="ECO:0000256" key="1">
    <source>
        <dbReference type="ARBA" id="ARBA00006153"/>
    </source>
</evidence>
<dbReference type="GeneID" id="84782666"/>
<keyword evidence="3" id="KW-0479">Metal-binding</keyword>
<dbReference type="PATRIC" id="fig|1423773.3.peg.1127"/>
<feature type="binding site" evidence="3">
    <location>
        <position position="80"/>
    </location>
    <ligand>
        <name>Zn(2+)</name>
        <dbReference type="ChEBI" id="CHEBI:29105"/>
        <label>1</label>
    </ligand>
</feature>
<evidence type="ECO:0000313" key="7">
    <source>
        <dbReference type="Proteomes" id="UP000051162"/>
    </source>
</evidence>
<reference evidence="6 7" key="1">
    <citation type="journal article" date="2015" name="Genome Announc.">
        <title>Expanding the biotechnology potential of lactobacilli through comparative genomics of 213 strains and associated genera.</title>
        <authorList>
            <person name="Sun Z."/>
            <person name="Harris H.M."/>
            <person name="McCann A."/>
            <person name="Guo C."/>
            <person name="Argimon S."/>
            <person name="Zhang W."/>
            <person name="Yang X."/>
            <person name="Jeffery I.B."/>
            <person name="Cooney J.C."/>
            <person name="Kagawa T.F."/>
            <person name="Liu W."/>
            <person name="Song Y."/>
            <person name="Salvetti E."/>
            <person name="Wrobel A."/>
            <person name="Rasinkangas P."/>
            <person name="Parkhill J."/>
            <person name="Rea M.C."/>
            <person name="O'Sullivan O."/>
            <person name="Ritari J."/>
            <person name="Douillard F.P."/>
            <person name="Paul Ross R."/>
            <person name="Yang R."/>
            <person name="Briner A.E."/>
            <person name="Felis G.E."/>
            <person name="de Vos W.M."/>
            <person name="Barrangou R."/>
            <person name="Klaenhammer T.R."/>
            <person name="Caufield P.W."/>
            <person name="Cui Y."/>
            <person name="Zhang H."/>
            <person name="O'Toole P.W."/>
        </authorList>
    </citation>
    <scope>NUCLEOTIDE SEQUENCE [LARGE SCALE GENOMIC DNA]</scope>
    <source>
        <strain evidence="6 7">DSM 19117</strain>
    </source>
</reference>
<dbReference type="InterPro" id="IPR011650">
    <property type="entry name" value="Peptidase_M20_dimer"/>
</dbReference>
<dbReference type="SUPFAM" id="SSF55031">
    <property type="entry name" value="Bacterial exopeptidase dimerisation domain"/>
    <property type="match status" value="1"/>
</dbReference>
<accession>A0A0R1JYC7</accession>
<feature type="binding site" evidence="3">
    <location>
        <position position="189"/>
    </location>
    <ligand>
        <name>Zn(2+)</name>
        <dbReference type="ChEBI" id="CHEBI:29105"/>
        <label>1</label>
    </ligand>
</feature>
<sequence length="411" mass="44300">MIPLTTPGLTFAAQLATINRLCPTDPAQNRLVYTPTWTAAQAQLITWGLAAGLRATVDDFGTVYLDLPGQDDQTIATGSHMDTVANGGRYDGLYGIIAGFQAITALHRQLGRPQHTLRLIAFSEEEGSRFPLTFTGSKHYARQTVETRMVDADGTSFEEARQLAVAPLQGHPGVHSGLPALPASFTELHIEQGPRLTQAHQQVGIVTGLVGQRRFTLTLKGRANHAGTTPMADRHDALQAAVTLIASLRHHAQVLDDALTFTVGRFEVVPNSANVIPGLVRFTVDCRHPSDLVLTEFERQLHQAAHALMAPQLTITIQRWVHDLPVHFDQRLTTQNQRLAAQLNLRARRLTSGAGHDSGIMSSVVPTAMLFVPSVAGISHAPAELTSPTDLAHGVTLLTASLRAQAYGGLA</sequence>
<dbReference type="Pfam" id="PF01546">
    <property type="entry name" value="Peptidase_M20"/>
    <property type="match status" value="1"/>
</dbReference>
<feature type="binding site" evidence="4">
    <location>
        <position position="287"/>
    </location>
    <ligand>
        <name>allantoate</name>
        <dbReference type="ChEBI" id="CHEBI:17536"/>
    </ligand>
</feature>
<feature type="binding site" evidence="4">
    <location>
        <position position="274"/>
    </location>
    <ligand>
        <name>allantoate</name>
        <dbReference type="ChEBI" id="CHEBI:17536"/>
    </ligand>
</feature>
<dbReference type="NCBIfam" id="TIGR01879">
    <property type="entry name" value="hydantase"/>
    <property type="match status" value="1"/>
</dbReference>
<name>A0A0R1JYC7_9LACO</name>
<dbReference type="Pfam" id="PF07687">
    <property type="entry name" value="M20_dimer"/>
    <property type="match status" value="1"/>
</dbReference>
<feature type="binding site" evidence="4">
    <location>
        <position position="214"/>
    </location>
    <ligand>
        <name>allantoate</name>
        <dbReference type="ChEBI" id="CHEBI:17536"/>
    </ligand>
</feature>
<dbReference type="PANTHER" id="PTHR32494">
    <property type="entry name" value="ALLANTOATE DEIMINASE-RELATED"/>
    <property type="match status" value="1"/>
</dbReference>
<feature type="binding site" evidence="3">
    <location>
        <position position="380"/>
    </location>
    <ligand>
        <name>Zn(2+)</name>
        <dbReference type="ChEBI" id="CHEBI:29105"/>
        <label>2</label>
    </ligand>
</feature>
<dbReference type="CDD" id="cd03884">
    <property type="entry name" value="M20_bAS"/>
    <property type="match status" value="1"/>
</dbReference>
<proteinExistence type="inferred from homology"/>
<evidence type="ECO:0000259" key="5">
    <source>
        <dbReference type="Pfam" id="PF07687"/>
    </source>
</evidence>
<dbReference type="OrthoDB" id="9808195at2"/>
<gene>
    <name evidence="6" type="ORF">FD30_GL001099</name>
</gene>
<comment type="similarity">
    <text evidence="1">Belongs to the peptidase M20 family.</text>
</comment>
<dbReference type="GO" id="GO:0046872">
    <property type="term" value="F:metal ion binding"/>
    <property type="evidence" value="ECO:0007669"/>
    <property type="project" value="UniProtKB-KW"/>
</dbReference>
<keyword evidence="7" id="KW-1185">Reference proteome</keyword>
<dbReference type="SUPFAM" id="SSF53187">
    <property type="entry name" value="Zn-dependent exopeptidases"/>
    <property type="match status" value="1"/>
</dbReference>
<evidence type="ECO:0000256" key="2">
    <source>
        <dbReference type="ARBA" id="ARBA00022801"/>
    </source>
</evidence>
<comment type="caution">
    <text evidence="6">The sequence shown here is derived from an EMBL/GenBank/DDBJ whole genome shotgun (WGS) entry which is preliminary data.</text>
</comment>
<dbReference type="GO" id="GO:0016813">
    <property type="term" value="F:hydrolase activity, acting on carbon-nitrogen (but not peptide) bonds, in linear amidines"/>
    <property type="evidence" value="ECO:0007669"/>
    <property type="project" value="InterPro"/>
</dbReference>
<dbReference type="Gene3D" id="3.30.70.360">
    <property type="match status" value="1"/>
</dbReference>
<feature type="binding site" evidence="3">
    <location>
        <position position="126"/>
    </location>
    <ligand>
        <name>Zn(2+)</name>
        <dbReference type="ChEBI" id="CHEBI:29105"/>
        <label>2</label>
    </ligand>
</feature>
<evidence type="ECO:0000256" key="4">
    <source>
        <dbReference type="PIRSR" id="PIRSR001235-2"/>
    </source>
</evidence>
<keyword evidence="2" id="KW-0378">Hydrolase</keyword>